<evidence type="ECO:0000313" key="10">
    <source>
        <dbReference type="EMBL" id="PRY66921.1"/>
    </source>
</evidence>
<evidence type="ECO:0000256" key="1">
    <source>
        <dbReference type="ARBA" id="ARBA00009156"/>
    </source>
</evidence>
<dbReference type="SUPFAM" id="SSF53067">
    <property type="entry name" value="Actin-like ATPase domain"/>
    <property type="match status" value="2"/>
</dbReference>
<dbReference type="Pfam" id="PF00370">
    <property type="entry name" value="FGGY_N"/>
    <property type="match status" value="1"/>
</dbReference>
<keyword evidence="3" id="KW-0808">Transferase</keyword>
<gene>
    <name evidence="10" type="ORF">B0I08_1082</name>
</gene>
<evidence type="ECO:0000256" key="5">
    <source>
        <dbReference type="ARBA" id="ARBA00022777"/>
    </source>
</evidence>
<keyword evidence="7" id="KW-0684">Rhamnose metabolism</keyword>
<reference evidence="10 11" key="1">
    <citation type="submission" date="2018-03" db="EMBL/GenBank/DDBJ databases">
        <title>Genomic Encyclopedia of Type Strains, Phase III (KMG-III): the genomes of soil and plant-associated and newly described type strains.</title>
        <authorList>
            <person name="Whitman W."/>
        </authorList>
    </citation>
    <scope>NUCLEOTIDE SEQUENCE [LARGE SCALE GENOMIC DNA]</scope>
    <source>
        <strain evidence="10 11">CGMCC 1.12484</strain>
    </source>
</reference>
<feature type="domain" description="Carbohydrate kinase FGGY C-terminal" evidence="9">
    <location>
        <begin position="267"/>
        <end position="458"/>
    </location>
</feature>
<evidence type="ECO:0000256" key="4">
    <source>
        <dbReference type="ARBA" id="ARBA00022741"/>
    </source>
</evidence>
<dbReference type="Proteomes" id="UP000237983">
    <property type="component" value="Unassembled WGS sequence"/>
</dbReference>
<dbReference type="InterPro" id="IPR018484">
    <property type="entry name" value="FGGY_N"/>
</dbReference>
<dbReference type="InterPro" id="IPR043129">
    <property type="entry name" value="ATPase_NBD"/>
</dbReference>
<comment type="caution">
    <text evidence="10">The sequence shown here is derived from an EMBL/GenBank/DDBJ whole genome shotgun (WGS) entry which is preliminary data.</text>
</comment>
<comment type="similarity">
    <text evidence="1">Belongs to the FGGY kinase family.</text>
</comment>
<keyword evidence="5 10" id="KW-0418">Kinase</keyword>
<dbReference type="InterPro" id="IPR013449">
    <property type="entry name" value="Rhamnulokinase"/>
</dbReference>
<dbReference type="InterPro" id="IPR018485">
    <property type="entry name" value="FGGY_C"/>
</dbReference>
<evidence type="ECO:0000256" key="2">
    <source>
        <dbReference type="ARBA" id="ARBA00022629"/>
    </source>
</evidence>
<dbReference type="Gene3D" id="3.30.420.40">
    <property type="match status" value="2"/>
</dbReference>
<dbReference type="AlphaFoldDB" id="A0A2T0V9V1"/>
<evidence type="ECO:0000256" key="3">
    <source>
        <dbReference type="ARBA" id="ARBA00022679"/>
    </source>
</evidence>
<dbReference type="EMBL" id="PVTL01000008">
    <property type="protein sequence ID" value="PRY66921.1"/>
    <property type="molecule type" value="Genomic_DNA"/>
</dbReference>
<dbReference type="Pfam" id="PF02782">
    <property type="entry name" value="FGGY_C"/>
    <property type="match status" value="1"/>
</dbReference>
<dbReference type="GO" id="GO:0008993">
    <property type="term" value="F:rhamnulokinase activity"/>
    <property type="evidence" value="ECO:0007669"/>
    <property type="project" value="InterPro"/>
</dbReference>
<evidence type="ECO:0000259" key="9">
    <source>
        <dbReference type="Pfam" id="PF02782"/>
    </source>
</evidence>
<accession>A0A2T0V9V1</accession>
<keyword evidence="2" id="KW-0859">Xylose metabolism</keyword>
<evidence type="ECO:0000259" key="8">
    <source>
        <dbReference type="Pfam" id="PF00370"/>
    </source>
</evidence>
<dbReference type="InterPro" id="IPR050406">
    <property type="entry name" value="FGGY_Carb_Kinase"/>
</dbReference>
<evidence type="ECO:0000256" key="6">
    <source>
        <dbReference type="ARBA" id="ARBA00022840"/>
    </source>
</evidence>
<keyword evidence="6" id="KW-0067">ATP-binding</keyword>
<dbReference type="OrthoDB" id="9761504at2"/>
<organism evidence="10 11">
    <name type="scientific">Glaciihabitans tibetensis</name>
    <dbReference type="NCBI Taxonomy" id="1266600"/>
    <lineage>
        <taxon>Bacteria</taxon>
        <taxon>Bacillati</taxon>
        <taxon>Actinomycetota</taxon>
        <taxon>Actinomycetes</taxon>
        <taxon>Micrococcales</taxon>
        <taxon>Microbacteriaceae</taxon>
        <taxon>Glaciihabitans</taxon>
    </lineage>
</organism>
<name>A0A2T0V9V1_9MICO</name>
<keyword evidence="11" id="KW-1185">Reference proteome</keyword>
<dbReference type="GO" id="GO:0019301">
    <property type="term" value="P:rhamnose catabolic process"/>
    <property type="evidence" value="ECO:0007669"/>
    <property type="project" value="InterPro"/>
</dbReference>
<protein>
    <submittedName>
        <fullName evidence="10">Rhamnulokinase</fullName>
    </submittedName>
</protein>
<dbReference type="PANTHER" id="PTHR43095">
    <property type="entry name" value="SUGAR KINASE"/>
    <property type="match status" value="1"/>
</dbReference>
<dbReference type="GO" id="GO:0005524">
    <property type="term" value="F:ATP binding"/>
    <property type="evidence" value="ECO:0007669"/>
    <property type="project" value="UniProtKB-KW"/>
</dbReference>
<feature type="domain" description="Carbohydrate kinase FGGY N-terminal" evidence="8">
    <location>
        <begin position="12"/>
        <end position="257"/>
    </location>
</feature>
<dbReference type="RefSeq" id="WP_106213971.1">
    <property type="nucleotide sequence ID" value="NZ_PVTL01000008.1"/>
</dbReference>
<dbReference type="CDD" id="cd07771">
    <property type="entry name" value="ASKHA_NBD_FGGY_RhaB-like"/>
    <property type="match status" value="1"/>
</dbReference>
<sequence>MTSRHPAGTVAAVDLGATSGRVMLGHVAPNELRITSVARFANGPLQLNENGRPALHWNIVELYRNVVAGLATAVAAAPDIRSVGVDSWAVDYALMRGGRLTQLPYHYRDARCLPASDQAHSRLAATGFTAADLYAANGLQFLPFNSLYQLEADGVSGSLETADTLLLIPDLLNYWLSGAVVAERTNASTTGLLGVHSRTWDDDLITRLGLPAQLLPPLIDAGEPIGTLLPSVASEIQAPGEITVTAVGSHDTASAVVAVPSDRDDCAYISCGTWALVGVELNSPVVSDSARLANFTNEGGVDGRVRFLHNVMGLWLLSESVRTWEREGLPIDLTELLAQAAAVRGQVAVFDADDPCFLSPGDMPSRIATYCRERDLPVPRTPAEFTRSILESLADAFARGIAQAEDLSGHPISVIHLMGGGSQNRLLCQLTATRSGLPVLAGPVEATAIGNVLVQARTAGMVTGSLESLRSLVARTFEPIRYEPARSMAQ</sequence>
<keyword evidence="4" id="KW-0547">Nucleotide-binding</keyword>
<dbReference type="PANTHER" id="PTHR43095:SF5">
    <property type="entry name" value="XYLULOSE KINASE"/>
    <property type="match status" value="1"/>
</dbReference>
<evidence type="ECO:0000256" key="7">
    <source>
        <dbReference type="ARBA" id="ARBA00023308"/>
    </source>
</evidence>
<keyword evidence="2" id="KW-0119">Carbohydrate metabolism</keyword>
<dbReference type="GO" id="GO:0042732">
    <property type="term" value="P:D-xylose metabolic process"/>
    <property type="evidence" value="ECO:0007669"/>
    <property type="project" value="UniProtKB-KW"/>
</dbReference>
<evidence type="ECO:0000313" key="11">
    <source>
        <dbReference type="Proteomes" id="UP000237983"/>
    </source>
</evidence>
<proteinExistence type="inferred from homology"/>